<feature type="transmembrane region" description="Helical" evidence="1">
    <location>
        <begin position="12"/>
        <end position="34"/>
    </location>
</feature>
<reference evidence="3" key="1">
    <citation type="journal article" date="2021" name="Int. J. Syst. Evol. Microbiol.">
        <title>Actinocatenispora comari sp. nov., an endophytic actinomycete isolated from aerial parts of Comarum salesowianum.</title>
        <authorList>
            <person name="Oyunbileg N."/>
            <person name="Iizaka Y."/>
            <person name="Hamada M."/>
            <person name="Davaapurev B.O."/>
            <person name="Fukumoto A."/>
            <person name="Tsetseg B."/>
            <person name="Kato F."/>
            <person name="Tamura T."/>
            <person name="Batkhuu J."/>
            <person name="Anzai Y."/>
        </authorList>
    </citation>
    <scope>NUCLEOTIDE SEQUENCE [LARGE SCALE GENOMIC DNA]</scope>
    <source>
        <strain evidence="3">NUM-2625</strain>
    </source>
</reference>
<proteinExistence type="predicted"/>
<comment type="caution">
    <text evidence="2">The sequence shown here is derived from an EMBL/GenBank/DDBJ whole genome shotgun (WGS) entry which is preliminary data.</text>
</comment>
<feature type="transmembrane region" description="Helical" evidence="1">
    <location>
        <begin position="72"/>
        <end position="89"/>
    </location>
</feature>
<keyword evidence="1" id="KW-0812">Transmembrane</keyword>
<keyword evidence="1" id="KW-0472">Membrane</keyword>
<accession>A0A8J4ENG6</accession>
<evidence type="ECO:0000256" key="1">
    <source>
        <dbReference type="SAM" id="Phobius"/>
    </source>
</evidence>
<feature type="transmembrane region" description="Helical" evidence="1">
    <location>
        <begin position="101"/>
        <end position="121"/>
    </location>
</feature>
<keyword evidence="3" id="KW-1185">Reference proteome</keyword>
<dbReference type="Proteomes" id="UP000614996">
    <property type="component" value="Unassembled WGS sequence"/>
</dbReference>
<gene>
    <name evidence="2" type="ORF">NUM_58450</name>
</gene>
<name>A0A8J4ENG6_9ACTN</name>
<evidence type="ECO:0000313" key="2">
    <source>
        <dbReference type="EMBL" id="GIL30591.1"/>
    </source>
</evidence>
<sequence length="270" mass="28833">MRAAFRTRLSLIRAFVVILQLLPPAILVVVLASMATRRPAAAPALAVAAVLLVLAAVQLGRHWNDTDEWGRSGRWIAMLVGGGLAGFGADRAADGAGHTPSWMLATTAAGVAGACGAWLLCTVLRHLCLRPVLAADPADLAASPLALTWPLGSGFRLLVGLDEVGVTRRVRLRHWGSEARWVDRASWSEVGDVAAVTVAEPGTAPNPRTFPSETIRVGRLALRVSVGNRVWLRATRSGDRLARLVELRAGRHRGARQAGTHEYDRTGPRP</sequence>
<evidence type="ECO:0000313" key="3">
    <source>
        <dbReference type="Proteomes" id="UP000614996"/>
    </source>
</evidence>
<keyword evidence="1" id="KW-1133">Transmembrane helix</keyword>
<dbReference type="AlphaFoldDB" id="A0A8J4ENG6"/>
<protein>
    <submittedName>
        <fullName evidence="2">Uncharacterized protein</fullName>
    </submittedName>
</protein>
<dbReference type="RefSeq" id="WP_207128197.1">
    <property type="nucleotide sequence ID" value="NZ_BOPO01000124.1"/>
</dbReference>
<organism evidence="2 3">
    <name type="scientific">Actinocatenispora comari</name>
    <dbReference type="NCBI Taxonomy" id="2807577"/>
    <lineage>
        <taxon>Bacteria</taxon>
        <taxon>Bacillati</taxon>
        <taxon>Actinomycetota</taxon>
        <taxon>Actinomycetes</taxon>
        <taxon>Micromonosporales</taxon>
        <taxon>Micromonosporaceae</taxon>
        <taxon>Actinocatenispora</taxon>
    </lineage>
</organism>
<feature type="transmembrane region" description="Helical" evidence="1">
    <location>
        <begin position="40"/>
        <end position="60"/>
    </location>
</feature>
<dbReference type="EMBL" id="BOPO01000124">
    <property type="protein sequence ID" value="GIL30591.1"/>
    <property type="molecule type" value="Genomic_DNA"/>
</dbReference>